<evidence type="ECO:0000313" key="1">
    <source>
        <dbReference type="EMBL" id="PPB02287.1"/>
    </source>
</evidence>
<reference evidence="1 2" key="1">
    <citation type="submission" date="2018-02" db="EMBL/GenBank/DDBJ databases">
        <title>Comparative analysis of genomes of three Brevibacillus laterosporus strains producers of potent antimicrobials isolated from silage.</title>
        <authorList>
            <person name="Kojic M."/>
            <person name="Miljkovic M."/>
            <person name="Studholme D."/>
            <person name="Filipic B."/>
        </authorList>
    </citation>
    <scope>NUCLEOTIDE SEQUENCE [LARGE SCALE GENOMIC DNA]</scope>
    <source>
        <strain evidence="1 2">BGSP11</strain>
    </source>
</reference>
<protein>
    <submittedName>
        <fullName evidence="1">Uncharacterized protein</fullName>
    </submittedName>
</protein>
<sequence>MECQTKNNLSHATNSQKCDYDIQALEKILLDISKITIETQRLAKQTMLNSELVNEHNNGVFLAMEETVKQLMEKSAVIWNDCKQAVRKIQLEIQAYTTLVEPLNLNENETTNPALKQGITITLIYEMLQEAHREIKELFLAVQNITIKTNILLQVTELSQRVAKHNSRKRELIGAEGLSLKD</sequence>
<gene>
    <name evidence="1" type="ORF">C4A77_12630</name>
</gene>
<organism evidence="1 2">
    <name type="scientific">Brevibacillus laterosporus</name>
    <name type="common">Bacillus laterosporus</name>
    <dbReference type="NCBI Taxonomy" id="1465"/>
    <lineage>
        <taxon>Bacteria</taxon>
        <taxon>Bacillati</taxon>
        <taxon>Bacillota</taxon>
        <taxon>Bacilli</taxon>
        <taxon>Bacillales</taxon>
        <taxon>Paenibacillaceae</taxon>
        <taxon>Brevibacillus</taxon>
    </lineage>
</organism>
<dbReference type="EMBL" id="PRKQ01000013">
    <property type="protein sequence ID" value="PPB02287.1"/>
    <property type="molecule type" value="Genomic_DNA"/>
</dbReference>
<proteinExistence type="predicted"/>
<name>A0AAP8U5B7_BRELA</name>
<dbReference type="AlphaFoldDB" id="A0AAP8U5B7"/>
<evidence type="ECO:0000313" key="2">
    <source>
        <dbReference type="Proteomes" id="UP000239759"/>
    </source>
</evidence>
<accession>A0AAP8U5B7</accession>
<dbReference type="Proteomes" id="UP000239759">
    <property type="component" value="Unassembled WGS sequence"/>
</dbReference>
<dbReference type="RefSeq" id="WP_104032032.1">
    <property type="nucleotide sequence ID" value="NZ_JARMDU010000025.1"/>
</dbReference>
<comment type="caution">
    <text evidence="1">The sequence shown here is derived from an EMBL/GenBank/DDBJ whole genome shotgun (WGS) entry which is preliminary data.</text>
</comment>